<evidence type="ECO:0000313" key="3">
    <source>
        <dbReference type="EMBL" id="GAA3573762.1"/>
    </source>
</evidence>
<evidence type="ECO:0000313" key="4">
    <source>
        <dbReference type="Proteomes" id="UP001500767"/>
    </source>
</evidence>
<keyword evidence="4" id="KW-1185">Reference proteome</keyword>
<dbReference type="PANTHER" id="PTHR22916">
    <property type="entry name" value="GLYCOSYLTRANSFERASE"/>
    <property type="match status" value="1"/>
</dbReference>
<accession>A0ABP6XWK4</accession>
<dbReference type="Proteomes" id="UP001500767">
    <property type="component" value="Unassembled WGS sequence"/>
</dbReference>
<proteinExistence type="predicted"/>
<keyword evidence="1" id="KW-0175">Coiled coil</keyword>
<dbReference type="EMBL" id="BAAAYR010000004">
    <property type="protein sequence ID" value="GAA3573762.1"/>
    <property type="molecule type" value="Genomic_DNA"/>
</dbReference>
<name>A0ABP6XWK4_9ACTN</name>
<organism evidence="3 4">
    <name type="scientific">Microlunatus spumicola</name>
    <dbReference type="NCBI Taxonomy" id="81499"/>
    <lineage>
        <taxon>Bacteria</taxon>
        <taxon>Bacillati</taxon>
        <taxon>Actinomycetota</taxon>
        <taxon>Actinomycetes</taxon>
        <taxon>Propionibacteriales</taxon>
        <taxon>Propionibacteriaceae</taxon>
        <taxon>Microlunatus</taxon>
    </lineage>
</organism>
<evidence type="ECO:0000256" key="1">
    <source>
        <dbReference type="SAM" id="Coils"/>
    </source>
</evidence>
<evidence type="ECO:0000259" key="2">
    <source>
        <dbReference type="Pfam" id="PF00535"/>
    </source>
</evidence>
<dbReference type="Pfam" id="PF00535">
    <property type="entry name" value="Glycos_transf_2"/>
    <property type="match status" value="1"/>
</dbReference>
<protein>
    <recommendedName>
        <fullName evidence="2">Glycosyltransferase 2-like domain-containing protein</fullName>
    </recommendedName>
</protein>
<dbReference type="RefSeq" id="WP_204910055.1">
    <property type="nucleotide sequence ID" value="NZ_BAAAYR010000004.1"/>
</dbReference>
<dbReference type="InterPro" id="IPR001173">
    <property type="entry name" value="Glyco_trans_2-like"/>
</dbReference>
<dbReference type="CDD" id="cd00761">
    <property type="entry name" value="Glyco_tranf_GTA_type"/>
    <property type="match status" value="1"/>
</dbReference>
<comment type="caution">
    <text evidence="3">The sequence shown here is derived from an EMBL/GenBank/DDBJ whole genome shotgun (WGS) entry which is preliminary data.</text>
</comment>
<gene>
    <name evidence="3" type="ORF">GCM10022197_33300</name>
</gene>
<sequence>MPDGLGGPADLATGAPAGGRFLTVGIPVFNGRSLLRACLASVIDGTLPHERYEIVVSDDGSTEPETRAILDELSSRFADRPGFFRVLRSETNSGGAARPRNRILDEAVGEYVFFVDSDDTIGSEALTRIADALTETPADWVALHQVLVNGRVGAASVRQPRMDVKRMKALTTLTVHKVFRRAEVERQGLRFDEGLPSGQDIAFAFSYLLGASRFLMLGGYDYYFLTRHAGDPNEPPHLSRRANTAERAIDKNHRILHSMLEALRASGLPEDERRAILCEISLPRVLLQQRYLASIVNVGPGAGPAALRELSALLADPLVAGLTAADLKKGLTTDHLRLVAAADWNGLRDLLRQPDEAAAPVVPLGGVARWRERGRHLADQALGRARHRQLLDELAALRRSVNNLQKAQVRLEADLRAGKLPPAGPPPA</sequence>
<dbReference type="Gene3D" id="3.90.550.10">
    <property type="entry name" value="Spore Coat Polysaccharide Biosynthesis Protein SpsA, Chain A"/>
    <property type="match status" value="1"/>
</dbReference>
<reference evidence="4" key="1">
    <citation type="journal article" date="2019" name="Int. J. Syst. Evol. Microbiol.">
        <title>The Global Catalogue of Microorganisms (GCM) 10K type strain sequencing project: providing services to taxonomists for standard genome sequencing and annotation.</title>
        <authorList>
            <consortium name="The Broad Institute Genomics Platform"/>
            <consortium name="The Broad Institute Genome Sequencing Center for Infectious Disease"/>
            <person name="Wu L."/>
            <person name="Ma J."/>
        </authorList>
    </citation>
    <scope>NUCLEOTIDE SEQUENCE [LARGE SCALE GENOMIC DNA]</scope>
    <source>
        <strain evidence="4">JCM 16540</strain>
    </source>
</reference>
<dbReference type="InterPro" id="IPR029044">
    <property type="entry name" value="Nucleotide-diphossugar_trans"/>
</dbReference>
<feature type="domain" description="Glycosyltransferase 2-like" evidence="2">
    <location>
        <begin position="23"/>
        <end position="158"/>
    </location>
</feature>
<dbReference type="SUPFAM" id="SSF53448">
    <property type="entry name" value="Nucleotide-diphospho-sugar transferases"/>
    <property type="match status" value="1"/>
</dbReference>
<feature type="coiled-coil region" evidence="1">
    <location>
        <begin position="387"/>
        <end position="414"/>
    </location>
</feature>
<dbReference type="PANTHER" id="PTHR22916:SF3">
    <property type="entry name" value="UDP-GLCNAC:BETAGAL BETA-1,3-N-ACETYLGLUCOSAMINYLTRANSFERASE-LIKE PROTEIN 1"/>
    <property type="match status" value="1"/>
</dbReference>